<proteinExistence type="predicted"/>
<dbReference type="GO" id="GO:0008757">
    <property type="term" value="F:S-adenosylmethionine-dependent methyltransferase activity"/>
    <property type="evidence" value="ECO:0007669"/>
    <property type="project" value="InterPro"/>
</dbReference>
<dbReference type="PANTHER" id="PTHR24422">
    <property type="entry name" value="CHEMOTAXIS PROTEIN METHYLTRANSFERASE"/>
    <property type="match status" value="1"/>
</dbReference>
<dbReference type="InterPro" id="IPR050903">
    <property type="entry name" value="Bact_Chemotaxis_MeTrfase"/>
</dbReference>
<dbReference type="Pfam" id="PF01739">
    <property type="entry name" value="CheR"/>
    <property type="match status" value="1"/>
</dbReference>
<dbReference type="SMART" id="SM00138">
    <property type="entry name" value="MeTrc"/>
    <property type="match status" value="1"/>
</dbReference>
<dbReference type="InterPro" id="IPR022642">
    <property type="entry name" value="CheR_C"/>
</dbReference>
<organism evidence="2 3">
    <name type="scientific">Marinilabilia salmonicolor</name>
    <dbReference type="NCBI Taxonomy" id="989"/>
    <lineage>
        <taxon>Bacteria</taxon>
        <taxon>Pseudomonadati</taxon>
        <taxon>Bacteroidota</taxon>
        <taxon>Bacteroidia</taxon>
        <taxon>Marinilabiliales</taxon>
        <taxon>Marinilabiliaceae</taxon>
        <taxon>Marinilabilia</taxon>
    </lineage>
</organism>
<dbReference type="STRING" id="1168289.GCA_000259075_00326"/>
<accession>A0A2T0XR21</accession>
<dbReference type="PRINTS" id="PR00996">
    <property type="entry name" value="CHERMTFRASE"/>
</dbReference>
<keyword evidence="2" id="KW-0489">Methyltransferase</keyword>
<dbReference type="Gene3D" id="3.40.50.150">
    <property type="entry name" value="Vaccinia Virus protein VP39"/>
    <property type="match status" value="1"/>
</dbReference>
<feature type="domain" description="CheR-type methyltransferase" evidence="1">
    <location>
        <begin position="9"/>
        <end position="274"/>
    </location>
</feature>
<gene>
    <name evidence="2" type="ORF">DFO77_12713</name>
</gene>
<dbReference type="InterPro" id="IPR029063">
    <property type="entry name" value="SAM-dependent_MTases_sf"/>
</dbReference>
<evidence type="ECO:0000313" key="2">
    <source>
        <dbReference type="EMBL" id="RCW29520.1"/>
    </source>
</evidence>
<keyword evidence="3" id="KW-1185">Reference proteome</keyword>
<dbReference type="PANTHER" id="PTHR24422:SF8">
    <property type="entry name" value="CHEMOTAXIS PROTEIN"/>
    <property type="match status" value="1"/>
</dbReference>
<sequence length="282" mass="33319">MNSCGVMTYKEYLRVLKEHSPYDFSDYSDNSIYRRIDKVMRDQELTLEQLSERTRRDKEFVEQVVEAITVNTTELFRDPAVWKYLYEKHLPSLAANNFINIWHAGCSTGQEVYSLLILFNELKLLDKVRVFATDISRNALEVAKKGVYQNQIDRGCIENFNSVFDDKTGDNTRFLKYFDVDEQQDRIGVKPFLKEKIKFIRHDLVKNDVPFYNKVDVVFCRNVLIYFNVKLQNRIVQRFHEGLYNNGILILGAHEGLSGFFKTKFDRQGPVYKKSNVFHLRY</sequence>
<protein>
    <submittedName>
        <fullName evidence="2">Chemotaxis protein methyltransferase CheR</fullName>
    </submittedName>
</protein>
<comment type="caution">
    <text evidence="2">The sequence shown here is derived from an EMBL/GenBank/DDBJ whole genome shotgun (WGS) entry which is preliminary data.</text>
</comment>
<reference evidence="2 3" key="1">
    <citation type="submission" date="2018-07" db="EMBL/GenBank/DDBJ databases">
        <title>Freshwater and sediment microbial communities from various areas in North America, analyzing microbe dynamics in response to fracking.</title>
        <authorList>
            <person name="Lamendella R."/>
        </authorList>
    </citation>
    <scope>NUCLEOTIDE SEQUENCE [LARGE SCALE GENOMIC DNA]</scope>
    <source>
        <strain evidence="2 3">160A</strain>
    </source>
</reference>
<keyword evidence="2" id="KW-0808">Transferase</keyword>
<name>A0A2T0XR21_9BACT</name>
<dbReference type="PROSITE" id="PS50123">
    <property type="entry name" value="CHER"/>
    <property type="match status" value="1"/>
</dbReference>
<dbReference type="AlphaFoldDB" id="A0A2T0XR21"/>
<dbReference type="InterPro" id="IPR000780">
    <property type="entry name" value="CheR_MeTrfase"/>
</dbReference>
<evidence type="ECO:0000313" key="3">
    <source>
        <dbReference type="Proteomes" id="UP000252733"/>
    </source>
</evidence>
<dbReference type="GO" id="GO:0032259">
    <property type="term" value="P:methylation"/>
    <property type="evidence" value="ECO:0007669"/>
    <property type="project" value="UniProtKB-KW"/>
</dbReference>
<dbReference type="Proteomes" id="UP000252733">
    <property type="component" value="Unassembled WGS sequence"/>
</dbReference>
<dbReference type="SUPFAM" id="SSF53335">
    <property type="entry name" value="S-adenosyl-L-methionine-dependent methyltransferases"/>
    <property type="match status" value="1"/>
</dbReference>
<dbReference type="EMBL" id="QPIZ01000027">
    <property type="protein sequence ID" value="RCW29520.1"/>
    <property type="molecule type" value="Genomic_DNA"/>
</dbReference>
<evidence type="ECO:0000259" key="1">
    <source>
        <dbReference type="PROSITE" id="PS50123"/>
    </source>
</evidence>